<dbReference type="PRINTS" id="PR00080">
    <property type="entry name" value="SDRFAMILY"/>
</dbReference>
<keyword evidence="3" id="KW-0560">Oxidoreductase</keyword>
<dbReference type="InterPro" id="IPR020904">
    <property type="entry name" value="Sc_DH/Rdtase_CS"/>
</dbReference>
<dbReference type="InterPro" id="IPR036291">
    <property type="entry name" value="NAD(P)-bd_dom_sf"/>
</dbReference>
<evidence type="ECO:0000256" key="5">
    <source>
        <dbReference type="ARBA" id="ARBA00038261"/>
    </source>
</evidence>
<keyword evidence="2" id="KW-0521">NADP</keyword>
<name>A0AA88KW01_ARTSF</name>
<dbReference type="AlphaFoldDB" id="A0AA88KW01"/>
<organism evidence="6 7">
    <name type="scientific">Artemia franciscana</name>
    <name type="common">Brine shrimp</name>
    <name type="synonym">Artemia sanfranciscana</name>
    <dbReference type="NCBI Taxonomy" id="6661"/>
    <lineage>
        <taxon>Eukaryota</taxon>
        <taxon>Metazoa</taxon>
        <taxon>Ecdysozoa</taxon>
        <taxon>Arthropoda</taxon>
        <taxon>Crustacea</taxon>
        <taxon>Branchiopoda</taxon>
        <taxon>Anostraca</taxon>
        <taxon>Artemiidae</taxon>
        <taxon>Artemia</taxon>
    </lineage>
</organism>
<sequence length="343" mass="38283">MACSIDSFNHLWKVIEANLNKIKDVLSIIGLAYVGKVGLQVIAKSVKVVYLYGLARALGPRDLVSEYGRWAVVTGSTDGIGKEYARQLASLGMCIVLISRNLDKLNQVAAEIEKEFKVETCVIQADFSQGRDVYDKIKTVLEGKDLGILVNNAGVMLEYPMDISEYNGDRIWNHVNINIGGVTMMTRIVIPEMLRKKRGAIVNISSSSAIGPLPYMNIYSASKIYVDYFSQGLRAELYSKGIDVQTIIPFYIATKMTIFSDKLAKNFLVPNAQSFVRSALCTLGRSPRCTGYWTHEIQHGFSTAIPTWMWIWTGRILQLQLRKDAEKKGIAPKKETKQNVVAV</sequence>
<evidence type="ECO:0000256" key="4">
    <source>
        <dbReference type="ARBA" id="ARBA00023128"/>
    </source>
</evidence>
<dbReference type="GO" id="GO:0005739">
    <property type="term" value="C:mitochondrion"/>
    <property type="evidence" value="ECO:0007669"/>
    <property type="project" value="UniProtKB-SubCell"/>
</dbReference>
<evidence type="ECO:0000256" key="2">
    <source>
        <dbReference type="ARBA" id="ARBA00022857"/>
    </source>
</evidence>
<dbReference type="PIRSF" id="PIRSF000126">
    <property type="entry name" value="11-beta-HSD1"/>
    <property type="match status" value="1"/>
</dbReference>
<dbReference type="PANTHER" id="PTHR44889">
    <property type="entry name" value="INACTIVE HYDROXYSTEROID DEHYDROGENASE-LIKE PROTEIN 1"/>
    <property type="match status" value="1"/>
</dbReference>
<evidence type="ECO:0000313" key="7">
    <source>
        <dbReference type="Proteomes" id="UP001187531"/>
    </source>
</evidence>
<dbReference type="Pfam" id="PF00106">
    <property type="entry name" value="adh_short"/>
    <property type="match status" value="1"/>
</dbReference>
<dbReference type="InterPro" id="IPR052149">
    <property type="entry name" value="17-beta-HSD3-like"/>
</dbReference>
<dbReference type="PROSITE" id="PS00061">
    <property type="entry name" value="ADH_SHORT"/>
    <property type="match status" value="1"/>
</dbReference>
<evidence type="ECO:0000313" key="6">
    <source>
        <dbReference type="EMBL" id="KAK2704321.1"/>
    </source>
</evidence>
<dbReference type="EMBL" id="JAVRJZ010000021">
    <property type="protein sequence ID" value="KAK2704321.1"/>
    <property type="molecule type" value="Genomic_DNA"/>
</dbReference>
<accession>A0AA88KW01</accession>
<reference evidence="6" key="1">
    <citation type="submission" date="2023-07" db="EMBL/GenBank/DDBJ databases">
        <title>Chromosome-level genome assembly of Artemia franciscana.</title>
        <authorList>
            <person name="Jo E."/>
        </authorList>
    </citation>
    <scope>NUCLEOTIDE SEQUENCE</scope>
    <source>
        <tissue evidence="6">Whole body</tissue>
    </source>
</reference>
<evidence type="ECO:0000256" key="3">
    <source>
        <dbReference type="ARBA" id="ARBA00023002"/>
    </source>
</evidence>
<comment type="similarity">
    <text evidence="5">Belongs to the short-chain dehydrogenases/reductases (SDR) family. 17-beta-HSD 3 subfamily.</text>
</comment>
<gene>
    <name evidence="6" type="ORF">QYM36_016650</name>
</gene>
<dbReference type="CDD" id="cd05356">
    <property type="entry name" value="17beta-HSD1_like_SDR_c"/>
    <property type="match status" value="1"/>
</dbReference>
<proteinExistence type="inferred from homology"/>
<protein>
    <recommendedName>
        <fullName evidence="8">Inactive hydroxysteroid dehydrogenase-like protein 1</fullName>
    </recommendedName>
</protein>
<evidence type="ECO:0000256" key="1">
    <source>
        <dbReference type="ARBA" id="ARBA00004173"/>
    </source>
</evidence>
<comment type="caution">
    <text evidence="6">The sequence shown here is derived from an EMBL/GenBank/DDBJ whole genome shotgun (WGS) entry which is preliminary data.</text>
</comment>
<dbReference type="GO" id="GO:0016491">
    <property type="term" value="F:oxidoreductase activity"/>
    <property type="evidence" value="ECO:0007669"/>
    <property type="project" value="UniProtKB-KW"/>
</dbReference>
<dbReference type="InterPro" id="IPR002347">
    <property type="entry name" value="SDR_fam"/>
</dbReference>
<dbReference type="PANTHER" id="PTHR44889:SF1">
    <property type="entry name" value="INACTIVE HYDROXYSTEROID DEHYDROGENASE-LIKE PROTEIN 1"/>
    <property type="match status" value="1"/>
</dbReference>
<dbReference type="SUPFAM" id="SSF51735">
    <property type="entry name" value="NAD(P)-binding Rossmann-fold domains"/>
    <property type="match status" value="1"/>
</dbReference>
<keyword evidence="4" id="KW-0496">Mitochondrion</keyword>
<dbReference type="Proteomes" id="UP001187531">
    <property type="component" value="Unassembled WGS sequence"/>
</dbReference>
<dbReference type="FunFam" id="3.40.50.720:FF:000137">
    <property type="entry name" value="Hydroxysteroid (17-beta) dehydrogenase 3"/>
    <property type="match status" value="1"/>
</dbReference>
<comment type="subcellular location">
    <subcellularLocation>
        <location evidence="1">Mitochondrion</location>
    </subcellularLocation>
</comment>
<dbReference type="PRINTS" id="PR00081">
    <property type="entry name" value="GDHRDH"/>
</dbReference>
<evidence type="ECO:0008006" key="8">
    <source>
        <dbReference type="Google" id="ProtNLM"/>
    </source>
</evidence>
<dbReference type="Gene3D" id="3.40.50.720">
    <property type="entry name" value="NAD(P)-binding Rossmann-like Domain"/>
    <property type="match status" value="1"/>
</dbReference>
<keyword evidence="7" id="KW-1185">Reference proteome</keyword>